<protein>
    <submittedName>
        <fullName evidence="2">Uncharacterized protein</fullName>
    </submittedName>
</protein>
<keyword evidence="3" id="KW-1185">Reference proteome</keyword>
<feature type="transmembrane region" description="Helical" evidence="1">
    <location>
        <begin position="34"/>
        <end position="58"/>
    </location>
</feature>
<keyword evidence="1" id="KW-0812">Transmembrane</keyword>
<name>A0A5A7N9J2_9PROT</name>
<dbReference type="Proteomes" id="UP000324996">
    <property type="component" value="Unassembled WGS sequence"/>
</dbReference>
<accession>A0A5A7N9J2</accession>
<proteinExistence type="predicted"/>
<organism evidence="2 3">
    <name type="scientific">Iodidimonas nitroreducens</name>
    <dbReference type="NCBI Taxonomy" id="1236968"/>
    <lineage>
        <taxon>Bacteria</taxon>
        <taxon>Pseudomonadati</taxon>
        <taxon>Pseudomonadota</taxon>
        <taxon>Alphaproteobacteria</taxon>
        <taxon>Iodidimonadales</taxon>
        <taxon>Iodidimonadaceae</taxon>
        <taxon>Iodidimonas</taxon>
    </lineage>
</organism>
<reference evidence="2 3" key="1">
    <citation type="submission" date="2019-09" db="EMBL/GenBank/DDBJ databases">
        <title>NBRP : Genome information of microbial organism related human and environment.</title>
        <authorList>
            <person name="Hattori M."/>
            <person name="Oshima K."/>
            <person name="Inaba H."/>
            <person name="Suda W."/>
            <person name="Sakamoto M."/>
            <person name="Iino T."/>
            <person name="Kitahara M."/>
            <person name="Oshida Y."/>
            <person name="Iida T."/>
            <person name="Kudo T."/>
            <person name="Itoh T."/>
            <person name="Ohkuma M."/>
        </authorList>
    </citation>
    <scope>NUCLEOTIDE SEQUENCE [LARGE SCALE GENOMIC DNA]</scope>
    <source>
        <strain evidence="2 3">Q-1</strain>
    </source>
</reference>
<evidence type="ECO:0000256" key="1">
    <source>
        <dbReference type="SAM" id="Phobius"/>
    </source>
</evidence>
<dbReference type="EMBL" id="BKCN01000011">
    <property type="protein sequence ID" value="GER04597.1"/>
    <property type="molecule type" value="Genomic_DNA"/>
</dbReference>
<evidence type="ECO:0000313" key="2">
    <source>
        <dbReference type="EMBL" id="GER04597.1"/>
    </source>
</evidence>
<dbReference type="AlphaFoldDB" id="A0A5A7N9J2"/>
<evidence type="ECO:0000313" key="3">
    <source>
        <dbReference type="Proteomes" id="UP000324996"/>
    </source>
</evidence>
<comment type="caution">
    <text evidence="2">The sequence shown here is derived from an EMBL/GenBank/DDBJ whole genome shotgun (WGS) entry which is preliminary data.</text>
</comment>
<sequence length="72" mass="7989">MVMPMPMSPSTATCPTRPGFIHFLERMNEGLGRFLGLAALLLVIVQFSLVLLGAIFSYGSIWLQESRLYLNA</sequence>
<gene>
    <name evidence="2" type="ORF">JCM17846_22790</name>
</gene>
<keyword evidence="1" id="KW-0472">Membrane</keyword>
<keyword evidence="1" id="KW-1133">Transmembrane helix</keyword>